<feature type="transmembrane region" description="Helical" evidence="6">
    <location>
        <begin position="23"/>
        <end position="41"/>
    </location>
</feature>
<evidence type="ECO:0000256" key="1">
    <source>
        <dbReference type="ARBA" id="ARBA00000085"/>
    </source>
</evidence>
<dbReference type="SMART" id="SM00448">
    <property type="entry name" value="REC"/>
    <property type="match status" value="1"/>
</dbReference>
<feature type="domain" description="Response regulatory" evidence="8">
    <location>
        <begin position="519"/>
        <end position="634"/>
    </location>
</feature>
<keyword evidence="5" id="KW-0175">Coiled coil</keyword>
<dbReference type="PROSITE" id="PS50109">
    <property type="entry name" value="HIS_KIN"/>
    <property type="match status" value="1"/>
</dbReference>
<evidence type="ECO:0000256" key="4">
    <source>
        <dbReference type="PROSITE-ProRule" id="PRU00169"/>
    </source>
</evidence>
<dbReference type="InterPro" id="IPR036097">
    <property type="entry name" value="HisK_dim/P_sf"/>
</dbReference>
<dbReference type="InterPro" id="IPR036890">
    <property type="entry name" value="HATPase_C_sf"/>
</dbReference>
<dbReference type="Pfam" id="PF02518">
    <property type="entry name" value="HATPase_c"/>
    <property type="match status" value="1"/>
</dbReference>
<dbReference type="InterPro" id="IPR011006">
    <property type="entry name" value="CheY-like_superfamily"/>
</dbReference>
<dbReference type="GO" id="GO:0000155">
    <property type="term" value="F:phosphorelay sensor kinase activity"/>
    <property type="evidence" value="ECO:0007669"/>
    <property type="project" value="InterPro"/>
</dbReference>
<gene>
    <name evidence="9" type="ORF">BGP80_12010</name>
</gene>
<dbReference type="SMART" id="SM00388">
    <property type="entry name" value="HisKA"/>
    <property type="match status" value="1"/>
</dbReference>
<proteinExistence type="predicted"/>
<dbReference type="SMART" id="SM00387">
    <property type="entry name" value="HATPase_c"/>
    <property type="match status" value="1"/>
</dbReference>
<evidence type="ECO:0000259" key="7">
    <source>
        <dbReference type="PROSITE" id="PS50109"/>
    </source>
</evidence>
<dbReference type="PANTHER" id="PTHR43065:SF42">
    <property type="entry name" value="TWO-COMPONENT SENSOR PPRA"/>
    <property type="match status" value="1"/>
</dbReference>
<reference evidence="9 10" key="2">
    <citation type="submission" date="2018-03" db="EMBL/GenBank/DDBJ databases">
        <title>Draft genome of Pseudomonas putida strain KT-27.</title>
        <authorList>
            <person name="Yoshizawa S."/>
            <person name="Khan N.H."/>
            <person name="Nishimura M."/>
            <person name="Chiura H.X."/>
            <person name="Ogura Y."/>
            <person name="Hayashi T."/>
            <person name="Kogure K."/>
        </authorList>
    </citation>
    <scope>NUCLEOTIDE SEQUENCE [LARGE SCALE GENOMIC DNA]</scope>
    <source>
        <strain evidence="9 10">KT-27</strain>
    </source>
</reference>
<dbReference type="EMBL" id="MIND01000018">
    <property type="protein sequence ID" value="POF88651.1"/>
    <property type="molecule type" value="Genomic_DNA"/>
</dbReference>
<dbReference type="CDD" id="cd00130">
    <property type="entry name" value="PAS"/>
    <property type="match status" value="1"/>
</dbReference>
<dbReference type="Gene3D" id="3.40.50.2300">
    <property type="match status" value="1"/>
</dbReference>
<dbReference type="Gene3D" id="3.30.450.20">
    <property type="entry name" value="PAS domain"/>
    <property type="match status" value="1"/>
</dbReference>
<dbReference type="InterPro" id="IPR038318">
    <property type="entry name" value="KdpD_sf"/>
</dbReference>
<dbReference type="AlphaFoldDB" id="A0A2S3WCM0"/>
<name>A0A2S3WCM0_PSEPU</name>
<organism evidence="9 10">
    <name type="scientific">Pseudomonas putida</name>
    <name type="common">Arthrobacter siderocapsulatus</name>
    <dbReference type="NCBI Taxonomy" id="303"/>
    <lineage>
        <taxon>Bacteria</taxon>
        <taxon>Pseudomonadati</taxon>
        <taxon>Pseudomonadota</taxon>
        <taxon>Gammaproteobacteria</taxon>
        <taxon>Pseudomonadales</taxon>
        <taxon>Pseudomonadaceae</taxon>
        <taxon>Pseudomonas</taxon>
    </lineage>
</organism>
<dbReference type="SUPFAM" id="SSF55785">
    <property type="entry name" value="PYP-like sensor domain (PAS domain)"/>
    <property type="match status" value="1"/>
</dbReference>
<dbReference type="SUPFAM" id="SSF55874">
    <property type="entry name" value="ATPase domain of HSP90 chaperone/DNA topoisomerase II/histidine kinase"/>
    <property type="match status" value="1"/>
</dbReference>
<dbReference type="PRINTS" id="PR00344">
    <property type="entry name" value="BCTRLSENSOR"/>
</dbReference>
<evidence type="ECO:0000313" key="10">
    <source>
        <dbReference type="Proteomes" id="UP000237194"/>
    </source>
</evidence>
<accession>A0A2S3WCM0</accession>
<dbReference type="SMART" id="SM00091">
    <property type="entry name" value="PAS"/>
    <property type="match status" value="1"/>
</dbReference>
<dbReference type="Gene3D" id="1.20.120.620">
    <property type="entry name" value="Backbone structure of the membrane domain of e. Coli histidine kinase receptor kdpd"/>
    <property type="match status" value="1"/>
</dbReference>
<dbReference type="InterPro" id="IPR004358">
    <property type="entry name" value="Sig_transdc_His_kin-like_C"/>
</dbReference>
<dbReference type="InterPro" id="IPR035965">
    <property type="entry name" value="PAS-like_dom_sf"/>
</dbReference>
<keyword evidence="6" id="KW-0812">Transmembrane</keyword>
<comment type="caution">
    <text evidence="9">The sequence shown here is derived from an EMBL/GenBank/DDBJ whole genome shotgun (WGS) entry which is preliminary data.</text>
</comment>
<dbReference type="InterPro" id="IPR003594">
    <property type="entry name" value="HATPase_dom"/>
</dbReference>
<dbReference type="SUPFAM" id="SSF52172">
    <property type="entry name" value="CheY-like"/>
    <property type="match status" value="1"/>
</dbReference>
<feature type="domain" description="Histidine kinase" evidence="7">
    <location>
        <begin position="273"/>
        <end position="495"/>
    </location>
</feature>
<reference evidence="9 10" key="1">
    <citation type="submission" date="2016-08" db="EMBL/GenBank/DDBJ databases">
        <authorList>
            <person name="Seilhamer J.J."/>
        </authorList>
    </citation>
    <scope>NUCLEOTIDE SEQUENCE [LARGE SCALE GENOMIC DNA]</scope>
    <source>
        <strain evidence="9 10">KT-27</strain>
    </source>
</reference>
<feature type="modified residue" description="4-aspartylphosphate" evidence="4">
    <location>
        <position position="569"/>
    </location>
</feature>
<evidence type="ECO:0000313" key="9">
    <source>
        <dbReference type="EMBL" id="POF88651.1"/>
    </source>
</evidence>
<dbReference type="InterPro" id="IPR001789">
    <property type="entry name" value="Sig_transdc_resp-reg_receiver"/>
</dbReference>
<dbReference type="EC" id="2.7.13.3" evidence="2"/>
<dbReference type="InterPro" id="IPR005467">
    <property type="entry name" value="His_kinase_dom"/>
</dbReference>
<feature type="coiled-coil region" evidence="5">
    <location>
        <begin position="114"/>
        <end position="144"/>
    </location>
</feature>
<feature type="transmembrane region" description="Helical" evidence="6">
    <location>
        <begin position="97"/>
        <end position="117"/>
    </location>
</feature>
<dbReference type="RefSeq" id="WP_181003788.1">
    <property type="nucleotide sequence ID" value="NZ_MIND01000018.1"/>
</dbReference>
<evidence type="ECO:0000256" key="6">
    <source>
        <dbReference type="SAM" id="Phobius"/>
    </source>
</evidence>
<dbReference type="Gene3D" id="1.10.287.130">
    <property type="match status" value="1"/>
</dbReference>
<comment type="catalytic activity">
    <reaction evidence="1">
        <text>ATP + protein L-histidine = ADP + protein N-phospho-L-histidine.</text>
        <dbReference type="EC" id="2.7.13.3"/>
    </reaction>
</comment>
<dbReference type="Gene3D" id="3.30.565.10">
    <property type="entry name" value="Histidine kinase-like ATPase, C-terminal domain"/>
    <property type="match status" value="1"/>
</dbReference>
<dbReference type="InterPro" id="IPR000014">
    <property type="entry name" value="PAS"/>
</dbReference>
<dbReference type="Proteomes" id="UP000237194">
    <property type="component" value="Unassembled WGS sequence"/>
</dbReference>
<dbReference type="PANTHER" id="PTHR43065">
    <property type="entry name" value="SENSOR HISTIDINE KINASE"/>
    <property type="match status" value="1"/>
</dbReference>
<evidence type="ECO:0000259" key="8">
    <source>
        <dbReference type="PROSITE" id="PS50110"/>
    </source>
</evidence>
<evidence type="ECO:0000256" key="3">
    <source>
        <dbReference type="ARBA" id="ARBA00022553"/>
    </source>
</evidence>
<protein>
    <recommendedName>
        <fullName evidence="2">histidine kinase</fullName>
        <ecNumber evidence="2">2.7.13.3</ecNumber>
    </recommendedName>
</protein>
<keyword evidence="3 4" id="KW-0597">Phosphoprotein</keyword>
<keyword evidence="6" id="KW-0472">Membrane</keyword>
<dbReference type="SUPFAM" id="SSF47384">
    <property type="entry name" value="Homodimeric domain of signal transducing histidine kinase"/>
    <property type="match status" value="1"/>
</dbReference>
<dbReference type="Pfam" id="PF00072">
    <property type="entry name" value="Response_reg"/>
    <property type="match status" value="1"/>
</dbReference>
<evidence type="ECO:0000256" key="5">
    <source>
        <dbReference type="SAM" id="Coils"/>
    </source>
</evidence>
<keyword evidence="6" id="KW-1133">Transmembrane helix</keyword>
<feature type="transmembrane region" description="Helical" evidence="6">
    <location>
        <begin position="71"/>
        <end position="91"/>
    </location>
</feature>
<sequence length="640" mass="69402">MTRLPRLTAAALLRLERKQLSPALRYLGTVVVVVACAFARAQLPATALPYLFFIPGLMFIGFWFGAGPAVLGCIMAVLTAQYCFIGPVGFGADWTDWINSLSFGLVTLGMAVVCALFRRSIRALDRLNQNLEDEVERRTDERDDIWKLSPDLICTLSAQGEVLAMNPAWQAETGWTEQQLKDGAFYSYISPAQLSDAVRNLHDRQIAELDTQSVRSNGQPLLLNWRITGRQGRFFAVARDVTLYRERQLAFDQVRSQLQQSQKMESLGQLTGGLAHDFNNLLTIISGSQDMIEQRIAQGRLAGVERYVTLARNATLRASSLTHRLLAYARKQPLVAASVDPAVLIKNMEELIARTLTPLINIELLAPGAPTLCHCDAHQLENALLNLCINARDAMPQGGRLRIEVSTLALTDPGALLVQAGDYVRICVADTGMGMPASIVERALEPFFTTKPLGSGTGLGLSMVEDFARQAGGAVRIESELGKGTAVCLFLPVHEGSAPVAKDLQAILQPAAASSSRGTAMVIDDEVAIRELVGEALHEAGFEVAEMPSADQAVQRIAELPDLKLIVTDLILPGGSSGHKIAEAAWAVRPTLKVLFISGCVDTANGIPERQEQSRLLAKPFTIEQLRASVEHLLNSPAGA</sequence>
<dbReference type="InterPro" id="IPR003661">
    <property type="entry name" value="HisK_dim/P_dom"/>
</dbReference>
<evidence type="ECO:0000256" key="2">
    <source>
        <dbReference type="ARBA" id="ARBA00012438"/>
    </source>
</evidence>
<dbReference type="PROSITE" id="PS50110">
    <property type="entry name" value="RESPONSE_REGULATORY"/>
    <property type="match status" value="1"/>
</dbReference>